<evidence type="ECO:0000259" key="4">
    <source>
        <dbReference type="Pfam" id="PF00331"/>
    </source>
</evidence>
<keyword evidence="2" id="KW-0119">Carbohydrate metabolism</keyword>
<dbReference type="GO" id="GO:0000272">
    <property type="term" value="P:polysaccharide catabolic process"/>
    <property type="evidence" value="ECO:0007669"/>
    <property type="project" value="UniProtKB-KW"/>
</dbReference>
<gene>
    <name evidence="5" type="ORF">ALOHA_HF1045G01.0013</name>
</gene>
<keyword evidence="1" id="KW-0378">Hydrolase</keyword>
<dbReference type="SUPFAM" id="SSF51445">
    <property type="entry name" value="(Trans)glycosidases"/>
    <property type="match status" value="1"/>
</dbReference>
<name>A4GJQ1_9BACT</name>
<dbReference type="InterPro" id="IPR001000">
    <property type="entry name" value="GH10_dom"/>
</dbReference>
<organism evidence="5">
    <name type="scientific">uncultured marine bacterium HF10_45G01</name>
    <dbReference type="NCBI Taxonomy" id="415446"/>
    <lineage>
        <taxon>Bacteria</taxon>
        <taxon>environmental samples</taxon>
    </lineage>
</organism>
<evidence type="ECO:0000256" key="3">
    <source>
        <dbReference type="ARBA" id="ARBA00023326"/>
    </source>
</evidence>
<dbReference type="InterPro" id="IPR017853">
    <property type="entry name" value="GH"/>
</dbReference>
<evidence type="ECO:0000313" key="5">
    <source>
        <dbReference type="EMBL" id="ABL97346.1"/>
    </source>
</evidence>
<protein>
    <recommendedName>
        <fullName evidence="4">GH10 domain-containing protein</fullName>
    </recommendedName>
</protein>
<dbReference type="EMBL" id="EF107103">
    <property type="protein sequence ID" value="ABL97346.1"/>
    <property type="molecule type" value="Genomic_DNA"/>
</dbReference>
<accession>A4GJQ1</accession>
<dbReference type="GO" id="GO:0004553">
    <property type="term" value="F:hydrolase activity, hydrolyzing O-glycosyl compounds"/>
    <property type="evidence" value="ECO:0007669"/>
    <property type="project" value="InterPro"/>
</dbReference>
<feature type="domain" description="GH10" evidence="4">
    <location>
        <begin position="18"/>
        <end position="123"/>
    </location>
</feature>
<proteinExistence type="predicted"/>
<keyword evidence="3" id="KW-0624">Polysaccharide degradation</keyword>
<reference evidence="5" key="1">
    <citation type="journal article" date="2007" name="Environ. Microbiol.">
        <title>Proteorhodopsin photosystem gene clusters exhibit co-evolutionary trends and shared ancestry among diverse marine microbial phyla.</title>
        <authorList>
            <person name="McCarren J."/>
            <person name="Delong E.F."/>
        </authorList>
    </citation>
    <scope>NUCLEOTIDE SEQUENCE</scope>
</reference>
<dbReference type="Gene3D" id="3.20.20.80">
    <property type="entry name" value="Glycosidases"/>
    <property type="match status" value="1"/>
</dbReference>
<dbReference type="AlphaFoldDB" id="A4GJQ1"/>
<dbReference type="Pfam" id="PF00331">
    <property type="entry name" value="Glyco_hydro_10"/>
    <property type="match status" value="1"/>
</dbReference>
<sequence>MRGKDNQWVRPHPGPFIWNHIEKEKGNFTWEDADQYVVYAQEHNQTILATIWPHANWEQKSCKRKKARSPFGKRFTKYLSKPCSMDDYKNFLVKLVDRYDGDGSNDMPGLTKPIKHWDVMNEPEFRMFFKGSKEDFIEIFNFSSKVIKEKQPDAVIVMAGAAGMFPESKKYWKVVLPKIKDHFDIANIHHISGPDGQCDKQLWVDDFADLLKSVDIDKPIWLTEAMTCGPPVKAWVNAFLNGAELIIDVGVNAPGAKMSKKGRKKLNEFIAEYDGFTSIKSLSKDQVEFSYKDGTKKILEF</sequence>
<evidence type="ECO:0000256" key="1">
    <source>
        <dbReference type="ARBA" id="ARBA00022801"/>
    </source>
</evidence>
<evidence type="ECO:0000256" key="2">
    <source>
        <dbReference type="ARBA" id="ARBA00023277"/>
    </source>
</evidence>